<reference evidence="2" key="1">
    <citation type="submission" date="2021-01" db="EMBL/GenBank/DDBJ databases">
        <authorList>
            <person name="Corre E."/>
            <person name="Pelletier E."/>
            <person name="Niang G."/>
            <person name="Scheremetjew M."/>
            <person name="Finn R."/>
            <person name="Kale V."/>
            <person name="Holt S."/>
            <person name="Cochrane G."/>
            <person name="Meng A."/>
            <person name="Brown T."/>
            <person name="Cohen L."/>
        </authorList>
    </citation>
    <scope>NUCLEOTIDE SEQUENCE</scope>
    <source>
        <strain evidence="2">NIES-2562</strain>
    </source>
</reference>
<feature type="compositionally biased region" description="Basic and acidic residues" evidence="1">
    <location>
        <begin position="244"/>
        <end position="258"/>
    </location>
</feature>
<dbReference type="EMBL" id="HBIB01006944">
    <property type="protein sequence ID" value="CAE0242184.1"/>
    <property type="molecule type" value="Transcribed_RNA"/>
</dbReference>
<evidence type="ECO:0000313" key="2">
    <source>
        <dbReference type="EMBL" id="CAE0242184.1"/>
    </source>
</evidence>
<organism evidence="2">
    <name type="scientific">Palpitomonas bilix</name>
    <dbReference type="NCBI Taxonomy" id="652834"/>
    <lineage>
        <taxon>Eukaryota</taxon>
        <taxon>Eukaryota incertae sedis</taxon>
    </lineage>
</organism>
<accession>A0A7S3G0W8</accession>
<sequence>MGRETGRGADVSHEFEDDIKLLESESLPDSKVMGKASLLEAKIVERMQSVKHTAAVRNLQQCLTDISRVVLKRLGVSYTSYNPLTIMAAAKRKANVWAEIGGEAIKLMKLSHGVQLLSSALLADMPVKTVKQKPPVPPGPVIEKIEKVVKPSPIIPIAPGPVDTPGETRKKLTARLLEHKKPMSLPSLVAEADFAEMVDNLFILATMASKGEVGLETARGSDMPHVVSKTFENAGRTGSFKAAEQGEKQSGEKKEEDRRATVLSFSSINYEGFLNIARQEGVRGDLM</sequence>
<protein>
    <recommendedName>
        <fullName evidence="3">Non-structural maintenance of chromosomes element 4</fullName>
    </recommendedName>
</protein>
<name>A0A7S3G0W8_9EUKA</name>
<feature type="region of interest" description="Disordered" evidence="1">
    <location>
        <begin position="238"/>
        <end position="258"/>
    </location>
</feature>
<gene>
    <name evidence="2" type="ORF">PBIL07802_LOCUS4348</name>
</gene>
<evidence type="ECO:0008006" key="3">
    <source>
        <dbReference type="Google" id="ProtNLM"/>
    </source>
</evidence>
<dbReference type="AlphaFoldDB" id="A0A7S3G0W8"/>
<evidence type="ECO:0000256" key="1">
    <source>
        <dbReference type="SAM" id="MobiDB-lite"/>
    </source>
</evidence>
<proteinExistence type="predicted"/>